<dbReference type="Pfam" id="PF00023">
    <property type="entry name" value="Ank"/>
    <property type="match status" value="1"/>
</dbReference>
<organism evidence="1 2">
    <name type="scientific">Hymenoscyphus albidus</name>
    <dbReference type="NCBI Taxonomy" id="595503"/>
    <lineage>
        <taxon>Eukaryota</taxon>
        <taxon>Fungi</taxon>
        <taxon>Dikarya</taxon>
        <taxon>Ascomycota</taxon>
        <taxon>Pezizomycotina</taxon>
        <taxon>Leotiomycetes</taxon>
        <taxon>Helotiales</taxon>
        <taxon>Helotiaceae</taxon>
        <taxon>Hymenoscyphus</taxon>
    </lineage>
</organism>
<dbReference type="SMART" id="SM00248">
    <property type="entry name" value="ANK"/>
    <property type="match status" value="3"/>
</dbReference>
<dbReference type="OrthoDB" id="194358at2759"/>
<name>A0A9N9LSE1_9HELO</name>
<protein>
    <recommendedName>
        <fullName evidence="3">ANK_REP_REGION domain-containing protein</fullName>
    </recommendedName>
</protein>
<dbReference type="Proteomes" id="UP000701801">
    <property type="component" value="Unassembled WGS sequence"/>
</dbReference>
<sequence length="185" mass="20607">MLRVKQHMSLRIIGCLKTCPPAQAKCLGDNLFRAAVDSCDEDAVMFILRATNNSPNAIDPNKLVCQAMCERRLFTLIELAAKSRHLGIVKILLAAAADVNKTNVEESGRRYAECGALELAVRKWGDFEEAEIDMELVRTLLNAGAEIRTELIASAVRWAQGDLVEELLSRLPPTRHSELFFENII</sequence>
<dbReference type="InterPro" id="IPR002110">
    <property type="entry name" value="Ankyrin_rpt"/>
</dbReference>
<dbReference type="InterPro" id="IPR036770">
    <property type="entry name" value="Ankyrin_rpt-contain_sf"/>
</dbReference>
<accession>A0A9N9LSE1</accession>
<keyword evidence="2" id="KW-1185">Reference proteome</keyword>
<proteinExistence type="predicted"/>
<evidence type="ECO:0000313" key="2">
    <source>
        <dbReference type="Proteomes" id="UP000701801"/>
    </source>
</evidence>
<evidence type="ECO:0000313" key="1">
    <source>
        <dbReference type="EMBL" id="CAG8979793.1"/>
    </source>
</evidence>
<gene>
    <name evidence="1" type="ORF">HYALB_00013375</name>
</gene>
<comment type="caution">
    <text evidence="1">The sequence shown here is derived from an EMBL/GenBank/DDBJ whole genome shotgun (WGS) entry which is preliminary data.</text>
</comment>
<dbReference type="Gene3D" id="1.25.40.20">
    <property type="entry name" value="Ankyrin repeat-containing domain"/>
    <property type="match status" value="1"/>
</dbReference>
<dbReference type="AlphaFoldDB" id="A0A9N9LSE1"/>
<dbReference type="SUPFAM" id="SSF48403">
    <property type="entry name" value="Ankyrin repeat"/>
    <property type="match status" value="1"/>
</dbReference>
<dbReference type="EMBL" id="CAJVRM010000337">
    <property type="protein sequence ID" value="CAG8979793.1"/>
    <property type="molecule type" value="Genomic_DNA"/>
</dbReference>
<reference evidence="1" key="1">
    <citation type="submission" date="2021-07" db="EMBL/GenBank/DDBJ databases">
        <authorList>
            <person name="Durling M."/>
        </authorList>
    </citation>
    <scope>NUCLEOTIDE SEQUENCE</scope>
</reference>
<evidence type="ECO:0008006" key="3">
    <source>
        <dbReference type="Google" id="ProtNLM"/>
    </source>
</evidence>